<feature type="region of interest" description="Disordered" evidence="1">
    <location>
        <begin position="1"/>
        <end position="24"/>
    </location>
</feature>
<sequence>RESFTQRIAKKSTSPRWAPRSRPTSQSFHILNFQLQPREALVAHTRQDPASGMVPKIISTSRISRPGWTLIRYLMVARINGENGWVELEFKSILSIMFGKEVYMIIH</sequence>
<evidence type="ECO:0000313" key="2">
    <source>
        <dbReference type="EMBL" id="VIO52347.1"/>
    </source>
</evidence>
<evidence type="ECO:0000256" key="1">
    <source>
        <dbReference type="SAM" id="MobiDB-lite"/>
    </source>
</evidence>
<organism evidence="2">
    <name type="scientific">Gibberella zeae</name>
    <name type="common">Wheat head blight fungus</name>
    <name type="synonym">Fusarium graminearum</name>
    <dbReference type="NCBI Taxonomy" id="5518"/>
    <lineage>
        <taxon>Eukaryota</taxon>
        <taxon>Fungi</taxon>
        <taxon>Dikarya</taxon>
        <taxon>Ascomycota</taxon>
        <taxon>Pezizomycotina</taxon>
        <taxon>Sordariomycetes</taxon>
        <taxon>Hypocreomycetidae</taxon>
        <taxon>Hypocreales</taxon>
        <taxon>Nectriaceae</taxon>
        <taxon>Fusarium</taxon>
    </lineage>
</organism>
<name>A0A4E9EA69_GIBZA</name>
<accession>A0A4E9EA69</accession>
<reference evidence="2" key="1">
    <citation type="submission" date="2019-04" db="EMBL/GenBank/DDBJ databases">
        <authorList>
            <person name="Melise S."/>
            <person name="Noan J."/>
            <person name="Okalmin O."/>
        </authorList>
    </citation>
    <scope>NUCLEOTIDE SEQUENCE</scope>
    <source>
        <strain evidence="2">FN9</strain>
    </source>
</reference>
<feature type="non-terminal residue" evidence="2">
    <location>
        <position position="1"/>
    </location>
</feature>
<dbReference type="AlphaFoldDB" id="A0A4E9EA69"/>
<gene>
    <name evidence="2" type="ORF">FUG_LOCUS18772</name>
</gene>
<protein>
    <submittedName>
        <fullName evidence="2">Uncharacterized protein</fullName>
    </submittedName>
</protein>
<proteinExistence type="predicted"/>
<dbReference type="EMBL" id="CAAKMV010000022">
    <property type="protein sequence ID" value="VIO52347.1"/>
    <property type="molecule type" value="Genomic_DNA"/>
</dbReference>